<gene>
    <name evidence="7" type="ORF">EHT87_00470</name>
</gene>
<dbReference type="GO" id="GO:0009055">
    <property type="term" value="F:electron transfer activity"/>
    <property type="evidence" value="ECO:0007669"/>
    <property type="project" value="InterPro"/>
</dbReference>
<evidence type="ECO:0000313" key="8">
    <source>
        <dbReference type="Proteomes" id="UP000274271"/>
    </source>
</evidence>
<keyword evidence="1 4" id="KW-0349">Heme</keyword>
<keyword evidence="2 4" id="KW-0479">Metal-binding</keyword>
<keyword evidence="3 4" id="KW-0408">Iron</keyword>
<reference evidence="7 8" key="1">
    <citation type="submission" date="2018-11" db="EMBL/GenBank/DDBJ databases">
        <authorList>
            <person name="Zhou Z."/>
            <person name="Wang G."/>
        </authorList>
    </citation>
    <scope>NUCLEOTIDE SEQUENCE [LARGE SCALE GENOMIC DNA]</scope>
    <source>
        <strain evidence="7 8">KCTC42998</strain>
    </source>
</reference>
<evidence type="ECO:0000256" key="4">
    <source>
        <dbReference type="PROSITE-ProRule" id="PRU00433"/>
    </source>
</evidence>
<evidence type="ECO:0000256" key="3">
    <source>
        <dbReference type="ARBA" id="ARBA00023004"/>
    </source>
</evidence>
<name>A0A3P1CUM2_9BACT</name>
<dbReference type="Pfam" id="PF00034">
    <property type="entry name" value="Cytochrom_C"/>
    <property type="match status" value="1"/>
</dbReference>
<dbReference type="Pfam" id="PF13442">
    <property type="entry name" value="Cytochrome_CBB3"/>
    <property type="match status" value="1"/>
</dbReference>
<proteinExistence type="predicted"/>
<evidence type="ECO:0000259" key="6">
    <source>
        <dbReference type="PROSITE" id="PS51007"/>
    </source>
</evidence>
<dbReference type="SUPFAM" id="SSF46626">
    <property type="entry name" value="Cytochrome c"/>
    <property type="match status" value="2"/>
</dbReference>
<dbReference type="InterPro" id="IPR009056">
    <property type="entry name" value="Cyt_c-like_dom"/>
</dbReference>
<comment type="caution">
    <text evidence="7">The sequence shown here is derived from an EMBL/GenBank/DDBJ whole genome shotgun (WGS) entry which is preliminary data.</text>
</comment>
<dbReference type="Gene3D" id="1.10.760.10">
    <property type="entry name" value="Cytochrome c-like domain"/>
    <property type="match status" value="2"/>
</dbReference>
<evidence type="ECO:0000256" key="5">
    <source>
        <dbReference type="SAM" id="MobiDB-lite"/>
    </source>
</evidence>
<dbReference type="GO" id="GO:0020037">
    <property type="term" value="F:heme binding"/>
    <property type="evidence" value="ECO:0007669"/>
    <property type="project" value="InterPro"/>
</dbReference>
<keyword evidence="8" id="KW-1185">Reference proteome</keyword>
<dbReference type="OrthoDB" id="9809720at2"/>
<accession>A0A3P1CUM2</accession>
<feature type="domain" description="Cytochrome c" evidence="6">
    <location>
        <begin position="193"/>
        <end position="286"/>
    </location>
</feature>
<dbReference type="Proteomes" id="UP000274271">
    <property type="component" value="Unassembled WGS sequence"/>
</dbReference>
<sequence>MLRKLLKWSARLLLLMILLAIAYYTKAWIATENRRSRHYDVKADSLRLSADSATLAKGKRLMTVKGCDGCHGKDLGGQVLFDKPGVGRLVARNLTRGKGGLRPGFGPGQWALAIRHGLRHDQTPLIYMPSNDYNQLGENDLKAIIAYGSQVPPVDHELPPTEMGPVARVLTDLGKMELFAAEKIDHSLPLAVDQRAEISAAFGQYVATVCTHCHQSDLKGGSNGPAAPNISSTGRSSKWTDEQFFRTLRTGIRPDGTHLKPGMPWEMTKAFSDVEMRALRLYLKSV</sequence>
<evidence type="ECO:0000256" key="1">
    <source>
        <dbReference type="ARBA" id="ARBA00022617"/>
    </source>
</evidence>
<dbReference type="PROSITE" id="PS51007">
    <property type="entry name" value="CYTC"/>
    <property type="match status" value="2"/>
</dbReference>
<dbReference type="AlphaFoldDB" id="A0A3P1CUM2"/>
<evidence type="ECO:0000256" key="2">
    <source>
        <dbReference type="ARBA" id="ARBA00022723"/>
    </source>
</evidence>
<feature type="domain" description="Cytochrome c" evidence="6">
    <location>
        <begin position="53"/>
        <end position="152"/>
    </location>
</feature>
<protein>
    <submittedName>
        <fullName evidence="7">Cytochrome c</fullName>
    </submittedName>
</protein>
<dbReference type="PANTHER" id="PTHR35008:SF8">
    <property type="entry name" value="ALCOHOL DEHYDROGENASE CYTOCHROME C SUBUNIT"/>
    <property type="match status" value="1"/>
</dbReference>
<dbReference type="GO" id="GO:0046872">
    <property type="term" value="F:metal ion binding"/>
    <property type="evidence" value="ECO:0007669"/>
    <property type="project" value="UniProtKB-KW"/>
</dbReference>
<dbReference type="PANTHER" id="PTHR35008">
    <property type="entry name" value="BLL4482 PROTEIN-RELATED"/>
    <property type="match status" value="1"/>
</dbReference>
<feature type="region of interest" description="Disordered" evidence="5">
    <location>
        <begin position="217"/>
        <end position="237"/>
    </location>
</feature>
<dbReference type="EMBL" id="RQJP01000001">
    <property type="protein sequence ID" value="RRB16800.1"/>
    <property type="molecule type" value="Genomic_DNA"/>
</dbReference>
<organism evidence="7 8">
    <name type="scientific">Larkinella knui</name>
    <dbReference type="NCBI Taxonomy" id="2025310"/>
    <lineage>
        <taxon>Bacteria</taxon>
        <taxon>Pseudomonadati</taxon>
        <taxon>Bacteroidota</taxon>
        <taxon>Cytophagia</taxon>
        <taxon>Cytophagales</taxon>
        <taxon>Spirosomataceae</taxon>
        <taxon>Larkinella</taxon>
    </lineage>
</organism>
<dbReference type="RefSeq" id="WP_124902774.1">
    <property type="nucleotide sequence ID" value="NZ_RQJP01000001.1"/>
</dbReference>
<dbReference type="InterPro" id="IPR036909">
    <property type="entry name" value="Cyt_c-like_dom_sf"/>
</dbReference>
<evidence type="ECO:0000313" key="7">
    <source>
        <dbReference type="EMBL" id="RRB16800.1"/>
    </source>
</evidence>
<dbReference type="InterPro" id="IPR051459">
    <property type="entry name" value="Cytochrome_c-type_DH"/>
</dbReference>